<evidence type="ECO:0000256" key="2">
    <source>
        <dbReference type="RuleBase" id="RU363015"/>
    </source>
</evidence>
<dbReference type="AlphaFoldDB" id="A0A0M2NJH8"/>
<dbReference type="SUPFAM" id="SSF102405">
    <property type="entry name" value="MCP/YpsA-like"/>
    <property type="match status" value="1"/>
</dbReference>
<comment type="caution">
    <text evidence="3">The sequence shown here is derived from an EMBL/GenBank/DDBJ whole genome shotgun (WGS) entry which is preliminary data.</text>
</comment>
<keyword evidence="2" id="KW-0203">Cytokinin biosynthesis</keyword>
<dbReference type="PANTHER" id="PTHR31223">
    <property type="entry name" value="LOG FAMILY PROTEIN YJL055W"/>
    <property type="match status" value="1"/>
</dbReference>
<dbReference type="NCBIfam" id="TIGR00730">
    <property type="entry name" value="Rossman fold protein, TIGR00730 family"/>
    <property type="match status" value="1"/>
</dbReference>
<evidence type="ECO:0000313" key="4">
    <source>
        <dbReference type="Proteomes" id="UP000034076"/>
    </source>
</evidence>
<sequence length="195" mass="21677">MKKICVFGSSSSAIDQSYFDAAAELGRLIAENGWELVFGAGDMGVMGHTARGVQAAGGKMTGVIPEFMNIPGIPFEACDEMIIKETMRERKQVMEDLSDAFIVAAGGFGTFEELCEVVTLKQLLRHNKPIIILNTNRFFDELIAMFEKAVEQRFAKKESLTVYTVVDTPQQAIDAIKNYRYQETGSKWFTPDSPN</sequence>
<evidence type="ECO:0000256" key="1">
    <source>
        <dbReference type="ARBA" id="ARBA00006763"/>
    </source>
</evidence>
<name>A0A0M2NJH8_9FIRM</name>
<gene>
    <name evidence="3" type="ORF">CHK_1508</name>
</gene>
<dbReference type="EC" id="3.2.2.n1" evidence="2"/>
<dbReference type="GO" id="GO:0005829">
    <property type="term" value="C:cytosol"/>
    <property type="evidence" value="ECO:0007669"/>
    <property type="project" value="TreeGrafter"/>
</dbReference>
<dbReference type="OrthoDB" id="9801098at2"/>
<dbReference type="Pfam" id="PF03641">
    <property type="entry name" value="Lysine_decarbox"/>
    <property type="match status" value="1"/>
</dbReference>
<dbReference type="PANTHER" id="PTHR31223:SF70">
    <property type="entry name" value="LOG FAMILY PROTEIN YJL055W"/>
    <property type="match status" value="1"/>
</dbReference>
<evidence type="ECO:0000313" key="3">
    <source>
        <dbReference type="EMBL" id="KKI51121.1"/>
    </source>
</evidence>
<dbReference type="GO" id="GO:0016799">
    <property type="term" value="F:hydrolase activity, hydrolyzing N-glycosyl compounds"/>
    <property type="evidence" value="ECO:0007669"/>
    <property type="project" value="TreeGrafter"/>
</dbReference>
<organism evidence="3 4">
    <name type="scientific">Christensenella hongkongensis</name>
    <dbReference type="NCBI Taxonomy" id="270498"/>
    <lineage>
        <taxon>Bacteria</taxon>
        <taxon>Bacillati</taxon>
        <taxon>Bacillota</taxon>
        <taxon>Clostridia</taxon>
        <taxon>Christensenellales</taxon>
        <taxon>Christensenellaceae</taxon>
        <taxon>Christensenella</taxon>
    </lineage>
</organism>
<keyword evidence="2" id="KW-0378">Hydrolase</keyword>
<dbReference type="Proteomes" id="UP000034076">
    <property type="component" value="Unassembled WGS sequence"/>
</dbReference>
<dbReference type="STRING" id="270498.CHK_1508"/>
<reference evidence="3 4" key="1">
    <citation type="submission" date="2015-04" db="EMBL/GenBank/DDBJ databases">
        <title>Draft genome sequence of bacteremic isolate Catabacter hongkongensis type strain HKU16T.</title>
        <authorList>
            <person name="Lau S.K."/>
            <person name="Teng J.L."/>
            <person name="Huang Y."/>
            <person name="Curreem S.O."/>
            <person name="Tsui S.K."/>
            <person name="Woo P.C."/>
        </authorList>
    </citation>
    <scope>NUCLEOTIDE SEQUENCE [LARGE SCALE GENOMIC DNA]</scope>
    <source>
        <strain evidence="3 4">HKU16</strain>
    </source>
</reference>
<comment type="similarity">
    <text evidence="1 2">Belongs to the LOG family.</text>
</comment>
<dbReference type="Gene3D" id="3.40.50.450">
    <property type="match status" value="1"/>
</dbReference>
<accession>A0A0M2NJH8</accession>
<dbReference type="InterPro" id="IPR031100">
    <property type="entry name" value="LOG_fam"/>
</dbReference>
<keyword evidence="4" id="KW-1185">Reference proteome</keyword>
<dbReference type="GO" id="GO:0009691">
    <property type="term" value="P:cytokinin biosynthetic process"/>
    <property type="evidence" value="ECO:0007669"/>
    <property type="project" value="UniProtKB-UniRule"/>
</dbReference>
<dbReference type="EMBL" id="LAYJ01000088">
    <property type="protein sequence ID" value="KKI51121.1"/>
    <property type="molecule type" value="Genomic_DNA"/>
</dbReference>
<dbReference type="RefSeq" id="WP_052740442.1">
    <property type="nucleotide sequence ID" value="NZ_CAUERS010000014.1"/>
</dbReference>
<dbReference type="InterPro" id="IPR005269">
    <property type="entry name" value="LOG"/>
</dbReference>
<protein>
    <recommendedName>
        <fullName evidence="2">Cytokinin riboside 5'-monophosphate phosphoribohydrolase</fullName>
        <ecNumber evidence="2">3.2.2.n1</ecNumber>
    </recommendedName>
</protein>
<proteinExistence type="inferred from homology"/>